<dbReference type="Gene3D" id="3.40.50.12090">
    <property type="match status" value="2"/>
</dbReference>
<dbReference type="Gene3D" id="3.30.1380.10">
    <property type="match status" value="1"/>
</dbReference>
<dbReference type="Pfam" id="PF04122">
    <property type="entry name" value="CW_binding_2"/>
    <property type="match status" value="3"/>
</dbReference>
<feature type="signal peptide" evidence="1">
    <location>
        <begin position="1"/>
        <end position="33"/>
    </location>
</feature>
<proteinExistence type="predicted"/>
<feature type="domain" description="D-alanyl-D-alanine carboxypeptidase-like core" evidence="2">
    <location>
        <begin position="376"/>
        <end position="503"/>
    </location>
</feature>
<dbReference type="InterPro" id="IPR058193">
    <property type="entry name" value="VanY/YodJ_core_dom"/>
</dbReference>
<dbReference type="GO" id="GO:0008233">
    <property type="term" value="F:peptidase activity"/>
    <property type="evidence" value="ECO:0007669"/>
    <property type="project" value="InterPro"/>
</dbReference>
<keyword evidence="1" id="KW-0732">Signal</keyword>
<name>A0A7D4QDA5_9MICO</name>
<dbReference type="RefSeq" id="WP_172990453.1">
    <property type="nucleotide sequence ID" value="NZ_CP054038.1"/>
</dbReference>
<reference evidence="3 4" key="1">
    <citation type="submission" date="2020-05" db="EMBL/GenBank/DDBJ databases">
        <title>Strain PA2F3 complete genome.</title>
        <authorList>
            <person name="Kim Y.-S."/>
            <person name="Kim S.-J."/>
            <person name="Jung H.-k."/>
            <person name="Kim S.-E."/>
            <person name="Kim K.-H."/>
        </authorList>
    </citation>
    <scope>NUCLEOTIDE SEQUENCE [LARGE SCALE GENOMIC DNA]</scope>
    <source>
        <strain evidence="3 4">PA2F3</strain>
    </source>
</reference>
<organism evidence="3 4">
    <name type="scientific">Microbacterium hominis</name>
    <dbReference type="NCBI Taxonomy" id="162426"/>
    <lineage>
        <taxon>Bacteria</taxon>
        <taxon>Bacillati</taxon>
        <taxon>Actinomycetota</taxon>
        <taxon>Actinomycetes</taxon>
        <taxon>Micrococcales</taxon>
        <taxon>Microbacteriaceae</taxon>
        <taxon>Microbacterium</taxon>
    </lineage>
</organism>
<dbReference type="CDD" id="cd14852">
    <property type="entry name" value="LD-carboxypeptidase"/>
    <property type="match status" value="1"/>
</dbReference>
<dbReference type="InterPro" id="IPR009045">
    <property type="entry name" value="Zn_M74/Hedgehog-like"/>
</dbReference>
<evidence type="ECO:0000313" key="3">
    <source>
        <dbReference type="EMBL" id="QKJ20017.1"/>
    </source>
</evidence>
<protein>
    <submittedName>
        <fullName evidence="3">Cell wall-binding repeat-containing protein</fullName>
    </submittedName>
</protein>
<accession>A0A7D4QDA5</accession>
<evidence type="ECO:0000259" key="2">
    <source>
        <dbReference type="Pfam" id="PF02557"/>
    </source>
</evidence>
<dbReference type="SUPFAM" id="SSF55166">
    <property type="entry name" value="Hedgehog/DD-peptidase"/>
    <property type="match status" value="1"/>
</dbReference>
<dbReference type="InterPro" id="IPR003709">
    <property type="entry name" value="VanY-like_core_dom"/>
</dbReference>
<dbReference type="Proteomes" id="UP000502498">
    <property type="component" value="Chromosome"/>
</dbReference>
<sequence length="530" mass="54263">MRSARGLRRSLAVALAVTTVVAGAVFVAPAASAAVAVSRIFGDDRYATAALISRTAFPQAGVPVAFVASGTVYADSLSVGPVAARLGGPVLLSATASLPASAREELRRLAPQKIVVVGGTGAISTQVATALRDFAPVVERIAGADRYETSRLIAAYGFPDGAARVVVATGRDYPDALAGSALAAVRQAPLVLVDGTAAGIDVPTTEAVRVLGAGEAIVLGGAAVVRDAVARQVAAASGATWRRIAGTDRYDTAVQIAKEFGSPTRVYVSTGAGFADATAVVPLAARDRAPVLLSPALCAPASTRAMLTRAAVTSRVLLGGPRVLRGLVGSATPCQSITAATSPWVLVNKRNPISPLTYAPADLRTPNIRGAGGGPLRAQAAAALEQLAAASAAAGAGVIGNASAYRSYATQKATHERLIRDLGLERALQASARPGYSEHQTGWAVDVVACGSGCGSLDGFAATAQGRWVAQNAHRYGFIVRYRDGMTAITGYLSEPWHLRYVGTTLSWDYRSGGFATLEEYLGQPAAPTY</sequence>
<dbReference type="PANTHER" id="PTHR30032">
    <property type="entry name" value="N-ACETYLMURAMOYL-L-ALANINE AMIDASE-RELATED"/>
    <property type="match status" value="1"/>
</dbReference>
<dbReference type="EMBL" id="CP054038">
    <property type="protein sequence ID" value="QKJ20017.1"/>
    <property type="molecule type" value="Genomic_DNA"/>
</dbReference>
<evidence type="ECO:0000256" key="1">
    <source>
        <dbReference type="SAM" id="SignalP"/>
    </source>
</evidence>
<dbReference type="PANTHER" id="PTHR30032:SF8">
    <property type="entry name" value="GERMINATION-SPECIFIC N-ACETYLMURAMOYL-L-ALANINE AMIDASE"/>
    <property type="match status" value="1"/>
</dbReference>
<dbReference type="Pfam" id="PF02557">
    <property type="entry name" value="VanY"/>
    <property type="match status" value="1"/>
</dbReference>
<evidence type="ECO:0000313" key="4">
    <source>
        <dbReference type="Proteomes" id="UP000502498"/>
    </source>
</evidence>
<dbReference type="InterPro" id="IPR007253">
    <property type="entry name" value="Cell_wall-bd_2"/>
</dbReference>
<dbReference type="AlphaFoldDB" id="A0A7D4QDA5"/>
<dbReference type="GO" id="GO:0006508">
    <property type="term" value="P:proteolysis"/>
    <property type="evidence" value="ECO:0007669"/>
    <property type="project" value="InterPro"/>
</dbReference>
<dbReference type="InterPro" id="IPR051922">
    <property type="entry name" value="Bact_Sporulation_Assoc"/>
</dbReference>
<feature type="chain" id="PRO_5028874379" evidence="1">
    <location>
        <begin position="34"/>
        <end position="530"/>
    </location>
</feature>
<gene>
    <name evidence="3" type="ORF">HQM25_12065</name>
</gene>